<evidence type="ECO:0000313" key="3">
    <source>
        <dbReference type="Proteomes" id="UP000654123"/>
    </source>
</evidence>
<comment type="caution">
    <text evidence="2">The sequence shown here is derived from an EMBL/GenBank/DDBJ whole genome shotgun (WGS) entry which is preliminary data.</text>
</comment>
<sequence>MDVRRARSGCPREKTTVPDRRAAVGRRLSAGAGRRLSAAGARCGRLARGCAHWVSRRRRIAADQFLRGLCYGAGTAVVGLLVVWAQAR</sequence>
<keyword evidence="1" id="KW-0472">Membrane</keyword>
<evidence type="ECO:0000313" key="2">
    <source>
        <dbReference type="EMBL" id="GGQ13329.1"/>
    </source>
</evidence>
<name>A0A918B1X9_9ACTN</name>
<feature type="transmembrane region" description="Helical" evidence="1">
    <location>
        <begin position="65"/>
        <end position="87"/>
    </location>
</feature>
<keyword evidence="1" id="KW-0812">Transmembrane</keyword>
<accession>A0A918B1X9</accession>
<dbReference type="RefSeq" id="WP_189534849.1">
    <property type="nucleotide sequence ID" value="NZ_BMSV01000006.1"/>
</dbReference>
<keyword evidence="3" id="KW-1185">Reference proteome</keyword>
<dbReference type="EMBL" id="BMSV01000006">
    <property type="protein sequence ID" value="GGQ13329.1"/>
    <property type="molecule type" value="Genomic_DNA"/>
</dbReference>
<reference evidence="2" key="2">
    <citation type="submission" date="2020-09" db="EMBL/GenBank/DDBJ databases">
        <authorList>
            <person name="Sun Q."/>
            <person name="Ohkuma M."/>
        </authorList>
    </citation>
    <scope>NUCLEOTIDE SEQUENCE</scope>
    <source>
        <strain evidence="2">JCM 4335</strain>
    </source>
</reference>
<evidence type="ECO:0000256" key="1">
    <source>
        <dbReference type="SAM" id="Phobius"/>
    </source>
</evidence>
<proteinExistence type="predicted"/>
<dbReference type="AlphaFoldDB" id="A0A918B1X9"/>
<organism evidence="2 3">
    <name type="scientific">Streptomyces roseolilacinus</name>
    <dbReference type="NCBI Taxonomy" id="66904"/>
    <lineage>
        <taxon>Bacteria</taxon>
        <taxon>Bacillati</taxon>
        <taxon>Actinomycetota</taxon>
        <taxon>Actinomycetes</taxon>
        <taxon>Kitasatosporales</taxon>
        <taxon>Streptomycetaceae</taxon>
        <taxon>Streptomyces</taxon>
    </lineage>
</organism>
<gene>
    <name evidence="2" type="ORF">GCM10010249_35130</name>
</gene>
<keyword evidence="1" id="KW-1133">Transmembrane helix</keyword>
<dbReference type="Proteomes" id="UP000654123">
    <property type="component" value="Unassembled WGS sequence"/>
</dbReference>
<reference evidence="2" key="1">
    <citation type="journal article" date="2014" name="Int. J. Syst. Evol. Microbiol.">
        <title>Complete genome sequence of Corynebacterium casei LMG S-19264T (=DSM 44701T), isolated from a smear-ripened cheese.</title>
        <authorList>
            <consortium name="US DOE Joint Genome Institute (JGI-PGF)"/>
            <person name="Walter F."/>
            <person name="Albersmeier A."/>
            <person name="Kalinowski J."/>
            <person name="Ruckert C."/>
        </authorList>
    </citation>
    <scope>NUCLEOTIDE SEQUENCE</scope>
    <source>
        <strain evidence="2">JCM 4335</strain>
    </source>
</reference>
<protein>
    <submittedName>
        <fullName evidence="2">Uncharacterized protein</fullName>
    </submittedName>
</protein>